<dbReference type="Proteomes" id="UP000283383">
    <property type="component" value="Unassembled WGS sequence"/>
</dbReference>
<evidence type="ECO:0000256" key="1">
    <source>
        <dbReference type="SAM" id="MobiDB-lite"/>
    </source>
</evidence>
<dbReference type="EMBL" id="MCBQ01000553">
    <property type="protein sequence ID" value="RKF83943.1"/>
    <property type="molecule type" value="Genomic_DNA"/>
</dbReference>
<dbReference type="AlphaFoldDB" id="A0A420JAW6"/>
<evidence type="ECO:0000313" key="3">
    <source>
        <dbReference type="Proteomes" id="UP000283383"/>
    </source>
</evidence>
<gene>
    <name evidence="2" type="ORF">GcM3_005024</name>
</gene>
<organism evidence="2 3">
    <name type="scientific">Golovinomyces cichoracearum</name>
    <dbReference type="NCBI Taxonomy" id="62708"/>
    <lineage>
        <taxon>Eukaryota</taxon>
        <taxon>Fungi</taxon>
        <taxon>Dikarya</taxon>
        <taxon>Ascomycota</taxon>
        <taxon>Pezizomycotina</taxon>
        <taxon>Leotiomycetes</taxon>
        <taxon>Erysiphales</taxon>
        <taxon>Erysiphaceae</taxon>
        <taxon>Golovinomyces</taxon>
    </lineage>
</organism>
<reference evidence="2 3" key="1">
    <citation type="journal article" date="2018" name="BMC Genomics">
        <title>Comparative genome analyses reveal sequence features reflecting distinct modes of host-adaptation between dicot and monocot powdery mildew.</title>
        <authorList>
            <person name="Wu Y."/>
            <person name="Ma X."/>
            <person name="Pan Z."/>
            <person name="Kale S.D."/>
            <person name="Song Y."/>
            <person name="King H."/>
            <person name="Zhang Q."/>
            <person name="Presley C."/>
            <person name="Deng X."/>
            <person name="Wei C.I."/>
            <person name="Xiao S."/>
        </authorList>
    </citation>
    <scope>NUCLEOTIDE SEQUENCE [LARGE SCALE GENOMIC DNA]</scope>
    <source>
        <strain evidence="2">UMSG3</strain>
    </source>
</reference>
<feature type="compositionally biased region" description="Basic and acidic residues" evidence="1">
    <location>
        <begin position="106"/>
        <end position="139"/>
    </location>
</feature>
<protein>
    <submittedName>
        <fullName evidence="2">Uncharacterized protein</fullName>
    </submittedName>
</protein>
<accession>A0A420JAW6</accession>
<sequence length="139" mass="15910">MGTENIGWLDIWRRTKVVDGNNRYASLDILMSTLSQVAHVRECLTGHGQSAVSSYSAGRKKAKGKEAANDEDPEALCTHCKHQHNKNCLEKHPELKKRRKQKNSHSYREEGTYEGNRDSKRQEDLPPEALERPLIHYEA</sequence>
<dbReference type="STRING" id="62708.A0A420JAW6"/>
<keyword evidence="3" id="KW-1185">Reference proteome</keyword>
<comment type="caution">
    <text evidence="2">The sequence shown here is derived from an EMBL/GenBank/DDBJ whole genome shotgun (WGS) entry which is preliminary data.</text>
</comment>
<proteinExistence type="predicted"/>
<feature type="region of interest" description="Disordered" evidence="1">
    <location>
        <begin position="47"/>
        <end position="139"/>
    </location>
</feature>
<name>A0A420JAW6_9PEZI</name>
<feature type="compositionally biased region" description="Polar residues" evidence="1">
    <location>
        <begin position="47"/>
        <end position="56"/>
    </location>
</feature>
<feature type="compositionally biased region" description="Basic residues" evidence="1">
    <location>
        <begin position="94"/>
        <end position="105"/>
    </location>
</feature>
<evidence type="ECO:0000313" key="2">
    <source>
        <dbReference type="EMBL" id="RKF83943.1"/>
    </source>
</evidence>